<evidence type="ECO:0000256" key="8">
    <source>
        <dbReference type="SAM" id="Coils"/>
    </source>
</evidence>
<protein>
    <submittedName>
        <fullName evidence="10">TolC family protein</fullName>
    </submittedName>
</protein>
<dbReference type="EMBL" id="JACNIG010000289">
    <property type="protein sequence ID" value="MBC8433305.1"/>
    <property type="molecule type" value="Genomic_DNA"/>
</dbReference>
<dbReference type="GO" id="GO:0009279">
    <property type="term" value="C:cell outer membrane"/>
    <property type="evidence" value="ECO:0007669"/>
    <property type="project" value="UniProtKB-SubCell"/>
</dbReference>
<dbReference type="InterPro" id="IPR051906">
    <property type="entry name" value="TolC-like"/>
</dbReference>
<evidence type="ECO:0000256" key="4">
    <source>
        <dbReference type="ARBA" id="ARBA00022452"/>
    </source>
</evidence>
<gene>
    <name evidence="10" type="ORF">H8D96_15450</name>
</gene>
<comment type="caution">
    <text evidence="10">The sequence shown here is derived from an EMBL/GenBank/DDBJ whole genome shotgun (WGS) entry which is preliminary data.</text>
</comment>
<feature type="chain" id="PRO_5035319730" evidence="9">
    <location>
        <begin position="27"/>
        <end position="440"/>
    </location>
</feature>
<dbReference type="Gene3D" id="1.20.1600.10">
    <property type="entry name" value="Outer membrane efflux proteins (OEP)"/>
    <property type="match status" value="1"/>
</dbReference>
<evidence type="ECO:0000256" key="1">
    <source>
        <dbReference type="ARBA" id="ARBA00004442"/>
    </source>
</evidence>
<keyword evidence="9" id="KW-0732">Signal</keyword>
<feature type="coiled-coil region" evidence="8">
    <location>
        <begin position="253"/>
        <end position="280"/>
    </location>
</feature>
<comment type="similarity">
    <text evidence="2">Belongs to the outer membrane factor (OMF) (TC 1.B.17) family.</text>
</comment>
<evidence type="ECO:0000256" key="3">
    <source>
        <dbReference type="ARBA" id="ARBA00022448"/>
    </source>
</evidence>
<evidence type="ECO:0000313" key="10">
    <source>
        <dbReference type="EMBL" id="MBC8433305.1"/>
    </source>
</evidence>
<dbReference type="AlphaFoldDB" id="A0A8J6P6R7"/>
<dbReference type="GO" id="GO:1990281">
    <property type="term" value="C:efflux pump complex"/>
    <property type="evidence" value="ECO:0007669"/>
    <property type="project" value="TreeGrafter"/>
</dbReference>
<reference evidence="10 11" key="1">
    <citation type="submission" date="2020-08" db="EMBL/GenBank/DDBJ databases">
        <title>Bridging the membrane lipid divide: bacteria of the FCB group superphylum have the potential to synthesize archaeal ether lipids.</title>
        <authorList>
            <person name="Villanueva L."/>
            <person name="Von Meijenfeldt F.A.B."/>
            <person name="Westbye A.B."/>
            <person name="Yadav S."/>
            <person name="Hopmans E.C."/>
            <person name="Dutilh B.E."/>
            <person name="Sinninghe Damste J.S."/>
        </authorList>
    </citation>
    <scope>NUCLEOTIDE SEQUENCE [LARGE SCALE GENOMIC DNA]</scope>
    <source>
        <strain evidence="10">NIOZ-UU17</strain>
    </source>
</reference>
<evidence type="ECO:0000256" key="2">
    <source>
        <dbReference type="ARBA" id="ARBA00007613"/>
    </source>
</evidence>
<keyword evidence="7" id="KW-0998">Cell outer membrane</keyword>
<dbReference type="Pfam" id="PF02321">
    <property type="entry name" value="OEP"/>
    <property type="match status" value="2"/>
</dbReference>
<feature type="signal peptide" evidence="9">
    <location>
        <begin position="1"/>
        <end position="26"/>
    </location>
</feature>
<proteinExistence type="inferred from homology"/>
<evidence type="ECO:0000256" key="7">
    <source>
        <dbReference type="ARBA" id="ARBA00023237"/>
    </source>
</evidence>
<keyword evidence="6" id="KW-0472">Membrane</keyword>
<dbReference type="SUPFAM" id="SSF56954">
    <property type="entry name" value="Outer membrane efflux proteins (OEP)"/>
    <property type="match status" value="1"/>
</dbReference>
<evidence type="ECO:0000256" key="6">
    <source>
        <dbReference type="ARBA" id="ARBA00023136"/>
    </source>
</evidence>
<accession>A0A8J6P6R7</accession>
<dbReference type="GO" id="GO:0015562">
    <property type="term" value="F:efflux transmembrane transporter activity"/>
    <property type="evidence" value="ECO:0007669"/>
    <property type="project" value="InterPro"/>
</dbReference>
<feature type="coiled-coil region" evidence="8">
    <location>
        <begin position="191"/>
        <end position="225"/>
    </location>
</feature>
<dbReference type="GO" id="GO:0015288">
    <property type="term" value="F:porin activity"/>
    <property type="evidence" value="ECO:0007669"/>
    <property type="project" value="TreeGrafter"/>
</dbReference>
<keyword evidence="8" id="KW-0175">Coiled coil</keyword>
<sequence>MILKKIFPCLLASFLMGPALTFSVFAAEKPVEILTLEQTIKNAIEANIGLKSSQEGTKAAQATQKGQKTFFLPTFNATYKYNRYDEASTLGGLVLGSKQDYSFITTVTQPIFTGFANLNQYKIASLGLDVAEINEKLVRQDIIFNAKKIYFSMLEAQTLFDVAQKTVTQLQAHKEVAQNYYQVGMTPLNDLLQAQVEQANAEQELIVAKNNLENAESDFNILLRRPLDTPVKIDDITEYLSFEQDLDYCFSEADKNRLEIKVAKLEVEIAEKEVTLAKKNYYPSIDLQGSYFNVGTDWNVDGGSGIIDPSGWNILAKASWNFWEWGRTSYGVHEKHSRLSQAQLQKTEILDNIHLQVKKAYLRTQEAEKAIITVEQAIEQAKENFRINEERYKAQVATSTDVLDAQTLLAKTVTNYYKALYAFKTSKAALYRTIGQEIIE</sequence>
<comment type="subcellular location">
    <subcellularLocation>
        <location evidence="1">Cell outer membrane</location>
    </subcellularLocation>
</comment>
<name>A0A8J6P6R7_9BACT</name>
<keyword evidence="4" id="KW-1134">Transmembrane beta strand</keyword>
<dbReference type="PANTHER" id="PTHR30026:SF20">
    <property type="entry name" value="OUTER MEMBRANE PROTEIN TOLC"/>
    <property type="match status" value="1"/>
</dbReference>
<evidence type="ECO:0000313" key="11">
    <source>
        <dbReference type="Proteomes" id="UP000605201"/>
    </source>
</evidence>
<dbReference type="InterPro" id="IPR003423">
    <property type="entry name" value="OMP_efflux"/>
</dbReference>
<evidence type="ECO:0000256" key="5">
    <source>
        <dbReference type="ARBA" id="ARBA00022692"/>
    </source>
</evidence>
<evidence type="ECO:0000256" key="9">
    <source>
        <dbReference type="SAM" id="SignalP"/>
    </source>
</evidence>
<organism evidence="10 11">
    <name type="scientific">Candidatus Desulfatibia vada</name>
    <dbReference type="NCBI Taxonomy" id="2841696"/>
    <lineage>
        <taxon>Bacteria</taxon>
        <taxon>Pseudomonadati</taxon>
        <taxon>Thermodesulfobacteriota</taxon>
        <taxon>Desulfobacteria</taxon>
        <taxon>Desulfobacterales</taxon>
        <taxon>Desulfobacterales incertae sedis</taxon>
        <taxon>Candidatus Desulfatibia</taxon>
    </lineage>
</organism>
<keyword evidence="5" id="KW-0812">Transmembrane</keyword>
<keyword evidence="3" id="KW-0813">Transport</keyword>
<dbReference type="PANTHER" id="PTHR30026">
    <property type="entry name" value="OUTER MEMBRANE PROTEIN TOLC"/>
    <property type="match status" value="1"/>
</dbReference>
<dbReference type="Proteomes" id="UP000605201">
    <property type="component" value="Unassembled WGS sequence"/>
</dbReference>